<dbReference type="InterPro" id="IPR000873">
    <property type="entry name" value="AMP-dep_synth/lig_dom"/>
</dbReference>
<feature type="domain" description="AMP-binding enzyme C-terminal" evidence="4">
    <location>
        <begin position="609"/>
        <end position="648"/>
    </location>
</feature>
<dbReference type="InterPro" id="IPR029063">
    <property type="entry name" value="SAM-dependent_MTases_sf"/>
</dbReference>
<dbReference type="SUPFAM" id="SSF56801">
    <property type="entry name" value="Acetyl-CoA synthetase-like"/>
    <property type="match status" value="1"/>
</dbReference>
<dbReference type="PANTHER" id="PTHR45527:SF1">
    <property type="entry name" value="FATTY ACID SYNTHASE"/>
    <property type="match status" value="1"/>
</dbReference>
<organism evidence="5 6">
    <name type="scientific">Actinokineospora bangkokensis</name>
    <dbReference type="NCBI Taxonomy" id="1193682"/>
    <lineage>
        <taxon>Bacteria</taxon>
        <taxon>Bacillati</taxon>
        <taxon>Actinomycetota</taxon>
        <taxon>Actinomycetes</taxon>
        <taxon>Pseudonocardiales</taxon>
        <taxon>Pseudonocardiaceae</taxon>
        <taxon>Actinokineospora</taxon>
    </lineage>
</organism>
<dbReference type="GO" id="GO:0044550">
    <property type="term" value="P:secondary metabolite biosynthetic process"/>
    <property type="evidence" value="ECO:0007669"/>
    <property type="project" value="TreeGrafter"/>
</dbReference>
<evidence type="ECO:0000259" key="3">
    <source>
        <dbReference type="Pfam" id="PF08241"/>
    </source>
</evidence>
<dbReference type="NCBIfam" id="TIGR01733">
    <property type="entry name" value="AA-adenyl-dom"/>
    <property type="match status" value="1"/>
</dbReference>
<evidence type="ECO:0000256" key="1">
    <source>
        <dbReference type="SAM" id="MobiDB-lite"/>
    </source>
</evidence>
<evidence type="ECO:0000313" key="5">
    <source>
        <dbReference type="EMBL" id="OLR93701.1"/>
    </source>
</evidence>
<feature type="region of interest" description="Disordered" evidence="1">
    <location>
        <begin position="986"/>
        <end position="1037"/>
    </location>
</feature>
<reference evidence="5 6" key="1">
    <citation type="submission" date="2016-10" db="EMBL/GenBank/DDBJ databases">
        <title>The Draft Genome Sequence of Actinokineospora bangkokensis 44EHWT reveals the biosynthetic pathway of antifungal compounds Thailandins with unusual extender unit butylmalonyl-CoA.</title>
        <authorList>
            <person name="Greule A."/>
            <person name="Intra B."/>
            <person name="Flemming S."/>
            <person name="Rommel M.G."/>
            <person name="Panbangred W."/>
            <person name="Bechthold A."/>
        </authorList>
    </citation>
    <scope>NUCLEOTIDE SEQUENCE [LARGE SCALE GENOMIC DNA]</scope>
    <source>
        <strain evidence="5 6">44EHW</strain>
    </source>
</reference>
<dbReference type="Pfam" id="PF13193">
    <property type="entry name" value="AMP-binding_C"/>
    <property type="match status" value="1"/>
</dbReference>
<comment type="caution">
    <text evidence="5">The sequence shown here is derived from an EMBL/GenBank/DDBJ whole genome shotgun (WGS) entry which is preliminary data.</text>
</comment>
<proteinExistence type="predicted"/>
<dbReference type="Pfam" id="PF00501">
    <property type="entry name" value="AMP-binding"/>
    <property type="match status" value="1"/>
</dbReference>
<dbReference type="CDD" id="cd05930">
    <property type="entry name" value="A_NRPS"/>
    <property type="match status" value="1"/>
</dbReference>
<dbReference type="GO" id="GO:0043041">
    <property type="term" value="P:amino acid activation for nonribosomal peptide biosynthetic process"/>
    <property type="evidence" value="ECO:0007669"/>
    <property type="project" value="TreeGrafter"/>
</dbReference>
<dbReference type="AlphaFoldDB" id="A0A1Q9LNW6"/>
<dbReference type="PANTHER" id="PTHR45527">
    <property type="entry name" value="NONRIBOSOMAL PEPTIDE SYNTHETASE"/>
    <property type="match status" value="1"/>
</dbReference>
<feature type="region of interest" description="Disordered" evidence="1">
    <location>
        <begin position="1"/>
        <end position="30"/>
    </location>
</feature>
<evidence type="ECO:0000259" key="4">
    <source>
        <dbReference type="Pfam" id="PF13193"/>
    </source>
</evidence>
<dbReference type="GO" id="GO:0031177">
    <property type="term" value="F:phosphopantetheine binding"/>
    <property type="evidence" value="ECO:0007669"/>
    <property type="project" value="TreeGrafter"/>
</dbReference>
<dbReference type="Gene3D" id="3.30.300.30">
    <property type="match status" value="1"/>
</dbReference>
<dbReference type="CDD" id="cd02440">
    <property type="entry name" value="AdoMet_MTases"/>
    <property type="match status" value="1"/>
</dbReference>
<dbReference type="Proteomes" id="UP000186040">
    <property type="component" value="Unassembled WGS sequence"/>
</dbReference>
<feature type="domain" description="Methyltransferase type 11" evidence="3">
    <location>
        <begin position="707"/>
        <end position="803"/>
    </location>
</feature>
<sequence>MVHDVADPAHRTRALADADPLPLPRPTTPGTGVATARVALPGAGWPARVLAAVAHLRVLGSLTSRAEVVTVLAGSPAVVVRVDLTGSSWAGIAADVARAEAEPVEWEQVRGSGLVVDSAVGGTGEDFPLTVVLDGRDLVIRADRARVHPAVVDNLPGYYRTALAAIADDPSALATGVDLRSADERAAVAAWSTGPELPDAHARTVHAQFRAAAAGRPGAIAVLDPAGSTTYRQLERRVNHLAHRLRALGVGRGDRVGVSVRRGVDLVVGLLGAQAAGAAYLPLDPGFPAERLRFITEDADLACLVVGAGVDPPPTTAPVVHVERAGADEPPEDVAGPGDAAYVMYTSGSTGRPKGTVLEHRNVTNFFVGMDDAIGLSPDDRVLAQTSASFDISVLELLWPLARGATTAICPEGMVGRLRHGPGSLLELLGRFRPTVAQATPSFLTAVAAEPEVLAALGGVRALLVGGELLPQGLAQQLVTGVPGARVVNMYGPTETTIWSLTHDVAEPDTRVPLVPIGRPINRTTLRVVDGLGGDACVGVTGELWIGGDGVARGYFRRPELDAERFTPGPDRHYRTGDLVRWRRDGALEFLGRDDRQVKVRGHRVELDEVESVLSEHPLVEAAAVVVDRDDARGDELVAFVRPRRGREREPVITDWLHVWDASYRAAGQFPGWVDSYTGERIPEPTMADWLGATVRRVRSLGARRVVDVGAGGGLLARSLDGWERYLAIDFSGEALAAAAAALVGRDGVSFREGDARVLAELPAASADVVVLNSVVQYFPDADHLAGVLDEALRVAGPAGAVFVGDVRDARLLAHFHADVQVRRCPRLLPAAELRAVVERHVAAEHELCLTPGFFDAVLARHPGTTARVECRADRVWTEMSRFRWDVTLLGPGHPDAAAPEPTGAPWAPGEDGGLAEHAEAGRVLLDVPNARLVRPTAALSAVDSAADDVTAWEVARSVWALDTAHAVDPAEAHRVAAERGLRAHVRPARSGDPTRLDITFTTRPEDHDGRTPRPGQRPGAHPVGGGAARGRPPVRP</sequence>
<dbReference type="Gene3D" id="3.40.50.12780">
    <property type="entry name" value="N-terminal domain of ligase-like"/>
    <property type="match status" value="1"/>
</dbReference>
<dbReference type="SUPFAM" id="SSF53335">
    <property type="entry name" value="S-adenosyl-L-methionine-dependent methyltransferases"/>
    <property type="match status" value="1"/>
</dbReference>
<keyword evidence="6" id="KW-1185">Reference proteome</keyword>
<accession>A0A1Q9LNW6</accession>
<dbReference type="GO" id="GO:0008757">
    <property type="term" value="F:S-adenosylmethionine-dependent methyltransferase activity"/>
    <property type="evidence" value="ECO:0007669"/>
    <property type="project" value="InterPro"/>
</dbReference>
<dbReference type="Gene3D" id="3.40.50.150">
    <property type="entry name" value="Vaccinia Virus protein VP39"/>
    <property type="match status" value="1"/>
</dbReference>
<dbReference type="InterPro" id="IPR025110">
    <property type="entry name" value="AMP-bd_C"/>
</dbReference>
<dbReference type="InterPro" id="IPR020845">
    <property type="entry name" value="AMP-binding_CS"/>
</dbReference>
<name>A0A1Q9LNW6_9PSEU</name>
<evidence type="ECO:0000259" key="2">
    <source>
        <dbReference type="Pfam" id="PF00501"/>
    </source>
</evidence>
<dbReference type="GO" id="GO:0005737">
    <property type="term" value="C:cytoplasm"/>
    <property type="evidence" value="ECO:0007669"/>
    <property type="project" value="TreeGrafter"/>
</dbReference>
<evidence type="ECO:0008006" key="7">
    <source>
        <dbReference type="Google" id="ProtNLM"/>
    </source>
</evidence>
<gene>
    <name evidence="5" type="ORF">BJP25_15705</name>
</gene>
<dbReference type="InterPro" id="IPR042099">
    <property type="entry name" value="ANL_N_sf"/>
</dbReference>
<dbReference type="InterPro" id="IPR013216">
    <property type="entry name" value="Methyltransf_11"/>
</dbReference>
<feature type="compositionally biased region" description="Basic and acidic residues" evidence="1">
    <location>
        <begin position="1"/>
        <end position="16"/>
    </location>
</feature>
<protein>
    <recommendedName>
        <fullName evidence="7">Carrier domain-containing protein</fullName>
    </recommendedName>
</protein>
<dbReference type="PROSITE" id="PS00455">
    <property type="entry name" value="AMP_BINDING"/>
    <property type="match status" value="1"/>
</dbReference>
<feature type="domain" description="AMP-dependent synthetase/ligase" evidence="2">
    <location>
        <begin position="209"/>
        <end position="556"/>
    </location>
</feature>
<dbReference type="STRING" id="1193682.BJP25_15705"/>
<dbReference type="InterPro" id="IPR010071">
    <property type="entry name" value="AA_adenyl_dom"/>
</dbReference>
<dbReference type="InterPro" id="IPR045851">
    <property type="entry name" value="AMP-bd_C_sf"/>
</dbReference>
<evidence type="ECO:0000313" key="6">
    <source>
        <dbReference type="Proteomes" id="UP000186040"/>
    </source>
</evidence>
<dbReference type="Pfam" id="PF08241">
    <property type="entry name" value="Methyltransf_11"/>
    <property type="match status" value="1"/>
</dbReference>
<dbReference type="EMBL" id="MKQR01000009">
    <property type="protein sequence ID" value="OLR93701.1"/>
    <property type="molecule type" value="Genomic_DNA"/>
</dbReference>